<evidence type="ECO:0000313" key="6">
    <source>
        <dbReference type="Proteomes" id="UP001333710"/>
    </source>
</evidence>
<dbReference type="NCBIfam" id="NF002537">
    <property type="entry name" value="PRK02090.1"/>
    <property type="match status" value="1"/>
</dbReference>
<dbReference type="InterPro" id="IPR002500">
    <property type="entry name" value="PAPS_reduct_dom"/>
</dbReference>
<dbReference type="EMBL" id="AP027272">
    <property type="protein sequence ID" value="BDX07944.1"/>
    <property type="molecule type" value="Genomic_DNA"/>
</dbReference>
<feature type="domain" description="Phosphoadenosine phosphosulphate reductase" evidence="4">
    <location>
        <begin position="51"/>
        <end position="223"/>
    </location>
</feature>
<comment type="similarity">
    <text evidence="1 3">Belongs to the PAPS reductase family. CysH subfamily.</text>
</comment>
<evidence type="ECO:0000256" key="3">
    <source>
        <dbReference type="HAMAP-Rule" id="MF_00063"/>
    </source>
</evidence>
<dbReference type="InterPro" id="IPR004511">
    <property type="entry name" value="PAPS/APS_Rdtase"/>
</dbReference>
<evidence type="ECO:0000259" key="4">
    <source>
        <dbReference type="Pfam" id="PF01507"/>
    </source>
</evidence>
<proteinExistence type="inferred from homology"/>
<keyword evidence="3" id="KW-0963">Cytoplasm</keyword>
<organism evidence="5 6">
    <name type="scientific">Planctobacterium marinum</name>
    <dbReference type="NCBI Taxonomy" id="1631968"/>
    <lineage>
        <taxon>Bacteria</taxon>
        <taxon>Pseudomonadati</taxon>
        <taxon>Pseudomonadota</taxon>
        <taxon>Gammaproteobacteria</taxon>
        <taxon>Alteromonadales</taxon>
        <taxon>Alteromonadaceae</taxon>
        <taxon>Planctobacterium</taxon>
    </lineage>
</organism>
<evidence type="ECO:0000313" key="5">
    <source>
        <dbReference type="EMBL" id="BDX07944.1"/>
    </source>
</evidence>
<dbReference type="EC" id="1.8.4.8" evidence="3"/>
<dbReference type="RefSeq" id="WP_338294043.1">
    <property type="nucleotide sequence ID" value="NZ_AP027272.1"/>
</dbReference>
<dbReference type="Gene3D" id="3.40.50.620">
    <property type="entry name" value="HUPs"/>
    <property type="match status" value="1"/>
</dbReference>
<dbReference type="HAMAP" id="MF_00063">
    <property type="entry name" value="CysH"/>
    <property type="match status" value="1"/>
</dbReference>
<dbReference type="Pfam" id="PF01507">
    <property type="entry name" value="PAPS_reduct"/>
    <property type="match status" value="1"/>
</dbReference>
<keyword evidence="2 3" id="KW-0560">Oxidoreductase</keyword>
<dbReference type="InterPro" id="IPR014729">
    <property type="entry name" value="Rossmann-like_a/b/a_fold"/>
</dbReference>
<comment type="catalytic activity">
    <reaction evidence="3">
        <text>[thioredoxin]-disulfide + sulfite + adenosine 3',5'-bisphosphate + 2 H(+) = [thioredoxin]-dithiol + 3'-phosphoadenylyl sulfate</text>
        <dbReference type="Rhea" id="RHEA:11724"/>
        <dbReference type="Rhea" id="RHEA-COMP:10698"/>
        <dbReference type="Rhea" id="RHEA-COMP:10700"/>
        <dbReference type="ChEBI" id="CHEBI:15378"/>
        <dbReference type="ChEBI" id="CHEBI:17359"/>
        <dbReference type="ChEBI" id="CHEBI:29950"/>
        <dbReference type="ChEBI" id="CHEBI:50058"/>
        <dbReference type="ChEBI" id="CHEBI:58339"/>
        <dbReference type="ChEBI" id="CHEBI:58343"/>
        <dbReference type="EC" id="1.8.4.8"/>
    </reaction>
</comment>
<comment type="subcellular location">
    <subcellularLocation>
        <location evidence="3">Cytoplasm</location>
    </subcellularLocation>
</comment>
<comment type="function">
    <text evidence="3">Catalyzes the formation of sulfite from phosphoadenosine 5'-phosphosulfate (PAPS) using thioredoxin as an electron donor.</text>
</comment>
<accession>A0AA48HMG8</accession>
<feature type="active site" description="Nucleophile; cysteine thiosulfonate intermediate" evidence="3">
    <location>
        <position position="242"/>
    </location>
</feature>
<evidence type="ECO:0000256" key="2">
    <source>
        <dbReference type="ARBA" id="ARBA00023002"/>
    </source>
</evidence>
<name>A0AA48HMG8_9ALTE</name>
<dbReference type="GO" id="GO:0019379">
    <property type="term" value="P:sulfate assimilation, phosphoadenylyl sulfate reduction by phosphoadenylyl-sulfate reductase (thioredoxin)"/>
    <property type="evidence" value="ECO:0007669"/>
    <property type="project" value="UniProtKB-UniRule"/>
</dbReference>
<evidence type="ECO:0000256" key="1">
    <source>
        <dbReference type="ARBA" id="ARBA00009732"/>
    </source>
</evidence>
<dbReference type="GO" id="GO:0005737">
    <property type="term" value="C:cytoplasm"/>
    <property type="evidence" value="ECO:0007669"/>
    <property type="project" value="UniProtKB-SubCell"/>
</dbReference>
<comment type="pathway">
    <text evidence="3">Sulfur metabolism; hydrogen sulfide biosynthesis; sulfite from sulfate: step 3/3.</text>
</comment>
<gene>
    <name evidence="3 5" type="primary">cysH</name>
    <name evidence="5" type="ORF">MACH26_34650</name>
</gene>
<dbReference type="GO" id="GO:0070814">
    <property type="term" value="P:hydrogen sulfide biosynthetic process"/>
    <property type="evidence" value="ECO:0007669"/>
    <property type="project" value="UniProtKB-UniRule"/>
</dbReference>
<dbReference type="NCBIfam" id="TIGR00434">
    <property type="entry name" value="cysH"/>
    <property type="match status" value="1"/>
</dbReference>
<dbReference type="InterPro" id="IPR011800">
    <property type="entry name" value="PAPS_reductase_CysH"/>
</dbReference>
<dbReference type="SUPFAM" id="SSF52402">
    <property type="entry name" value="Adenine nucleotide alpha hydrolases-like"/>
    <property type="match status" value="1"/>
</dbReference>
<reference evidence="5" key="1">
    <citation type="submission" date="2023-01" db="EMBL/GenBank/DDBJ databases">
        <title>Complete genome sequence of Planctobacterium marinum strain Dej080120_11.</title>
        <authorList>
            <person name="Ueki S."/>
            <person name="Maruyama F."/>
        </authorList>
    </citation>
    <scope>NUCLEOTIDE SEQUENCE</scope>
    <source>
        <strain evidence="5">Dej080120_11</strain>
    </source>
</reference>
<dbReference type="GO" id="GO:0004604">
    <property type="term" value="F:phosphoadenylyl-sulfate reductase (thioredoxin) activity"/>
    <property type="evidence" value="ECO:0007669"/>
    <property type="project" value="UniProtKB-UniRule"/>
</dbReference>
<dbReference type="PIRSF" id="PIRSF000857">
    <property type="entry name" value="PAPS_reductase"/>
    <property type="match status" value="1"/>
</dbReference>
<dbReference type="CDD" id="cd23945">
    <property type="entry name" value="PAPS_reductase"/>
    <property type="match status" value="1"/>
</dbReference>
<dbReference type="PANTHER" id="PTHR46509:SF1">
    <property type="entry name" value="PHOSPHOADENOSINE PHOSPHOSULFATE REDUCTASE"/>
    <property type="match status" value="1"/>
</dbReference>
<dbReference type="PANTHER" id="PTHR46509">
    <property type="entry name" value="PHOSPHOADENOSINE PHOSPHOSULFATE REDUCTASE"/>
    <property type="match status" value="1"/>
</dbReference>
<keyword evidence="6" id="KW-1185">Reference proteome</keyword>
<dbReference type="Proteomes" id="UP001333710">
    <property type="component" value="Chromosome"/>
</dbReference>
<dbReference type="NCBIfam" id="TIGR02057">
    <property type="entry name" value="PAPS_reductase"/>
    <property type="match status" value="1"/>
</dbReference>
<sequence>MTNAALQQLSNVKLDPATLSSQQLLEINNQLEKSSAQERISWAMEHLPENFMVSSSFGIQAAVMLKLITEQMPDIPVVFTDTGYLFPETYQFADQLTEKLNLNLKTYRASLSPAWQEARFGKLWEKGEEGLAKYNHMNKVTPMRIAQEELDIKSWFAGLRRTQSDQRNTLSVLQIVDDKFKVYPILDWTNKDIHYFLEENNLPYHPLWEQGYVSVGDWHTTRPLEAGMSEQDTRFNGLKRECGLHEFGDGI</sequence>
<dbReference type="AlphaFoldDB" id="A0AA48HMG8"/>
<dbReference type="KEGG" id="pmaw:MACH26_34650"/>
<comment type="caution">
    <text evidence="3">Lacks conserved residue(s) required for the propagation of feature annotation.</text>
</comment>
<protein>
    <recommendedName>
        <fullName evidence="3">Phosphoadenosine 5'-phosphosulfate reductase</fullName>
        <shortName evidence="3">PAPS reductase</shortName>
        <ecNumber evidence="3">1.8.4.8</ecNumber>
    </recommendedName>
    <alternativeName>
        <fullName evidence="3">3'-phosphoadenylylsulfate reductase</fullName>
    </alternativeName>
    <alternativeName>
        <fullName evidence="3">PAPS reductase, thioredoxin dependent</fullName>
    </alternativeName>
    <alternativeName>
        <fullName evidence="3">PAPS sulfotransferase</fullName>
    </alternativeName>
    <alternativeName>
        <fullName evidence="3">PAdoPS reductase</fullName>
    </alternativeName>
</protein>